<sequence>MRTLCAASVLLSYSLFRSFRDSMTTAKQGSIGPGRPGSGIRTLYVDATEREGERLREMTPQEGRRPIKRSTVSDQQRRRELALVRQAQQRSDSQNRARRLASSVLGLHSSPEPALPDDAIEPEQAPEVNWAQTEADLTESEVPARDLNVVQASKLRGREARRWFAHQLMLPEWMIDVPPHLDRDW</sequence>
<dbReference type="GO" id="GO:0061015">
    <property type="term" value="P:snRNA import into nucleus"/>
    <property type="evidence" value="ECO:0007669"/>
    <property type="project" value="InterPro"/>
</dbReference>
<evidence type="ECO:0000313" key="3">
    <source>
        <dbReference type="Proteomes" id="UP000287651"/>
    </source>
</evidence>
<dbReference type="GO" id="GO:0005737">
    <property type="term" value="C:cytoplasm"/>
    <property type="evidence" value="ECO:0007669"/>
    <property type="project" value="InterPro"/>
</dbReference>
<feature type="region of interest" description="Disordered" evidence="1">
    <location>
        <begin position="55"/>
        <end position="77"/>
    </location>
</feature>
<dbReference type="InterPro" id="IPR017336">
    <property type="entry name" value="Snurportin-1"/>
</dbReference>
<protein>
    <submittedName>
        <fullName evidence="2">Uncharacterized protein</fullName>
    </submittedName>
</protein>
<dbReference type="Gene3D" id="3.30.470.30">
    <property type="entry name" value="DNA ligase/mRNA capping enzyme"/>
    <property type="match status" value="1"/>
</dbReference>
<dbReference type="PANTHER" id="PTHR13403">
    <property type="entry name" value="SNURPORTIN1 RNUT1 PROTEIN RNA, U TRANSPORTER 1"/>
    <property type="match status" value="1"/>
</dbReference>
<accession>A0A426XJW9</accession>
<name>A0A426XJW9_ENSVE</name>
<dbReference type="EMBL" id="AMZH03019852">
    <property type="protein sequence ID" value="RRT39819.1"/>
    <property type="molecule type" value="Genomic_DNA"/>
</dbReference>
<dbReference type="Proteomes" id="UP000287651">
    <property type="component" value="Unassembled WGS sequence"/>
</dbReference>
<dbReference type="GO" id="GO:0005634">
    <property type="term" value="C:nucleus"/>
    <property type="evidence" value="ECO:0007669"/>
    <property type="project" value="InterPro"/>
</dbReference>
<reference evidence="2 3" key="1">
    <citation type="journal article" date="2014" name="Agronomy (Basel)">
        <title>A Draft Genome Sequence for Ensete ventricosum, the Drought-Tolerant Tree Against Hunger.</title>
        <authorList>
            <person name="Harrison J."/>
            <person name="Moore K.A."/>
            <person name="Paszkiewicz K."/>
            <person name="Jones T."/>
            <person name="Grant M."/>
            <person name="Ambacheew D."/>
            <person name="Muzemil S."/>
            <person name="Studholme D.J."/>
        </authorList>
    </citation>
    <scope>NUCLEOTIDE SEQUENCE [LARGE SCALE GENOMIC DNA]</scope>
</reference>
<evidence type="ECO:0000313" key="2">
    <source>
        <dbReference type="EMBL" id="RRT39819.1"/>
    </source>
</evidence>
<evidence type="ECO:0000256" key="1">
    <source>
        <dbReference type="SAM" id="MobiDB-lite"/>
    </source>
</evidence>
<dbReference type="PANTHER" id="PTHR13403:SF6">
    <property type="entry name" value="SNURPORTIN-1"/>
    <property type="match status" value="1"/>
</dbReference>
<dbReference type="AlphaFoldDB" id="A0A426XJW9"/>
<organism evidence="2 3">
    <name type="scientific">Ensete ventricosum</name>
    <name type="common">Abyssinian banana</name>
    <name type="synonym">Musa ensete</name>
    <dbReference type="NCBI Taxonomy" id="4639"/>
    <lineage>
        <taxon>Eukaryota</taxon>
        <taxon>Viridiplantae</taxon>
        <taxon>Streptophyta</taxon>
        <taxon>Embryophyta</taxon>
        <taxon>Tracheophyta</taxon>
        <taxon>Spermatophyta</taxon>
        <taxon>Magnoliopsida</taxon>
        <taxon>Liliopsida</taxon>
        <taxon>Zingiberales</taxon>
        <taxon>Musaceae</taxon>
        <taxon>Ensete</taxon>
    </lineage>
</organism>
<comment type="caution">
    <text evidence="2">The sequence shown here is derived from an EMBL/GenBank/DDBJ whole genome shotgun (WGS) entry which is preliminary data.</text>
</comment>
<gene>
    <name evidence="2" type="ORF">B296_00056003</name>
</gene>
<proteinExistence type="predicted"/>
<feature type="compositionally biased region" description="Basic and acidic residues" evidence="1">
    <location>
        <begin position="55"/>
        <end position="65"/>
    </location>
</feature>